<name>K9YP06_CYASC</name>
<dbReference type="BioCyc" id="CSTA292563:G1353-2681-MONOMER"/>
<dbReference type="AlphaFoldDB" id="K9YP06"/>
<dbReference type="eggNOG" id="ENOG5030P5G">
    <property type="taxonomic scope" value="Bacteria"/>
</dbReference>
<evidence type="ECO:0000313" key="2">
    <source>
        <dbReference type="Proteomes" id="UP000010483"/>
    </source>
</evidence>
<reference evidence="2" key="1">
    <citation type="journal article" date="2013" name="Proc. Natl. Acad. Sci. U.S.A.">
        <title>Improving the coverage of the cyanobacterial phylum using diversity-driven genome sequencing.</title>
        <authorList>
            <person name="Shih P.M."/>
            <person name="Wu D."/>
            <person name="Latifi A."/>
            <person name="Axen S.D."/>
            <person name="Fewer D.P."/>
            <person name="Talla E."/>
            <person name="Calteau A."/>
            <person name="Cai F."/>
            <person name="Tandeau de Marsac N."/>
            <person name="Rippka R."/>
            <person name="Herdman M."/>
            <person name="Sivonen K."/>
            <person name="Coursin T."/>
            <person name="Laurent T."/>
            <person name="Goodwin L."/>
            <person name="Nolan M."/>
            <person name="Davenport K.W."/>
            <person name="Han C.S."/>
            <person name="Rubin E.M."/>
            <person name="Eisen J.A."/>
            <person name="Woyke T."/>
            <person name="Gugger M."/>
            <person name="Kerfeld C.A."/>
        </authorList>
    </citation>
    <scope>NUCLEOTIDE SEQUENCE [LARGE SCALE GENOMIC DNA]</scope>
    <source>
        <strain evidence="2">ATCC 29140 / PCC 7202</strain>
    </source>
</reference>
<dbReference type="HOGENOM" id="CLU_105888_0_0_3"/>
<organism evidence="1 2">
    <name type="scientific">Cyanobacterium stanieri (strain ATCC 29140 / PCC 7202)</name>
    <dbReference type="NCBI Taxonomy" id="292563"/>
    <lineage>
        <taxon>Bacteria</taxon>
        <taxon>Bacillati</taxon>
        <taxon>Cyanobacteriota</taxon>
        <taxon>Cyanophyceae</taxon>
        <taxon>Oscillatoriophycideae</taxon>
        <taxon>Chroococcales</taxon>
        <taxon>Geminocystaceae</taxon>
        <taxon>Cyanobacterium</taxon>
    </lineage>
</organism>
<protein>
    <recommendedName>
        <fullName evidence="3">Alpha/beta hydrolase</fullName>
    </recommendedName>
</protein>
<dbReference type="Proteomes" id="UP000010483">
    <property type="component" value="Chromosome"/>
</dbReference>
<keyword evidence="2" id="KW-1185">Reference proteome</keyword>
<dbReference type="KEGG" id="csn:Cyast_2676"/>
<gene>
    <name evidence="1" type="ordered locus">Cyast_2676</name>
</gene>
<dbReference type="EMBL" id="CP003940">
    <property type="protein sequence ID" value="AFZ48619.1"/>
    <property type="molecule type" value="Genomic_DNA"/>
</dbReference>
<dbReference type="STRING" id="292563.Cyast_2676"/>
<evidence type="ECO:0008006" key="3">
    <source>
        <dbReference type="Google" id="ProtNLM"/>
    </source>
</evidence>
<proteinExistence type="predicted"/>
<dbReference type="PATRIC" id="fig|292563.3.peg.2794"/>
<evidence type="ECO:0000313" key="1">
    <source>
        <dbReference type="EMBL" id="AFZ48619.1"/>
    </source>
</evidence>
<sequence length="178" mass="20341">MHNTIVICGGFNPTNYNVNFADFLWDYEANILVFPTEKYAPYDSLNIVNFLQENSLSFNENHLIFIAFSAGVVGALGAGRLWQSKGGEVLSLLAFDGWGVPLIADFPIHCLSHDIFTHYSSSFWVKNQGHFAAYPTVSHQDIWRSPLKINGYYYSEKETKKITEIDFINTILNHYIKY</sequence>
<accession>K9YP06</accession>